<protein>
    <submittedName>
        <fullName evidence="5">Uncharacterized protein</fullName>
    </submittedName>
</protein>
<gene>
    <name evidence="5" type="ORF">Cvel_18692.t1.CR1</name>
</gene>
<feature type="compositionally biased region" description="Polar residues" evidence="4">
    <location>
        <begin position="188"/>
        <end position="199"/>
    </location>
</feature>
<reference evidence="5" key="1">
    <citation type="submission" date="2014-11" db="EMBL/GenBank/DDBJ databases">
        <title>Molecular phylogeny of cliff fern family Woodsiaceae with morphological implications.</title>
        <authorList>
            <person name="Shao Y.-Z."/>
            <person name="Wei R."/>
            <person name="Zhang X.-C."/>
        </authorList>
    </citation>
    <scope>NUCLEOTIDE SEQUENCE</scope>
</reference>
<feature type="repeat" description="ANK" evidence="3">
    <location>
        <begin position="977"/>
        <end position="1009"/>
    </location>
</feature>
<dbReference type="PhylomeDB" id="A0A0K6S6S8"/>
<feature type="region of interest" description="Disordered" evidence="4">
    <location>
        <begin position="496"/>
        <end position="517"/>
    </location>
</feature>
<dbReference type="PROSITE" id="PS50088">
    <property type="entry name" value="ANK_REPEAT"/>
    <property type="match status" value="12"/>
</dbReference>
<dbReference type="PANTHER" id="PTHR24198:SF165">
    <property type="entry name" value="ANKYRIN REPEAT-CONTAINING PROTEIN-RELATED"/>
    <property type="match status" value="1"/>
</dbReference>
<evidence type="ECO:0000256" key="1">
    <source>
        <dbReference type="ARBA" id="ARBA00022737"/>
    </source>
</evidence>
<sequence length="1054" mass="110198">MDTSSPDPASGPLETEGTVARDDGGNLKAESSTVSAPVPDSESLSTLCVKKGTMPWREREGKGKGGGKGSLAAVSEFPKDQSFLSAILRLPQGPTRVLRSFQAISATHLRKAVETFVVEGHDEDLLLVLHLGADLDGDVGGVRALHWVVWKNHLPCLKRLVEFGVNLEALCDTALIEGSKKTFPHNRPSPSLSQPNRFSFASPHQPVGDSSSKTGGGALAATAGEEKEQKEKPKSGFLFGNGKGDVGGARSGGGGLFGTGVRLAAPPRGNRGAGVTHSSGAVPPFFSASFLTAAKDTQGDGKLLAKPRLTLGGEKEGLREMQYHEQEVEDQRQKKILERWQAANATFAANGGGGTASGGGGGGGGGFSFGNGGGSADDGGNGGGFTFGSSGSGGNKFTFGKRGGGDGSEGGGGAGGSSSSASSSSSSSSSSGSNGGPQERPGSFLFRAAMKTGVVPFGNGKANPSQGETALAFASFLGFTEIVEFLLEKLQLDGEAPKGTSLDESNTTAASLARPLSRASTRGHWRIVKMLIEKGADPNGQAPRQGARPQLTGRGDMPTPLWSASTGGHTETVRALLDGGASVDLWTWRMGNGTPLYAASDNGHSEIVSLLLERGADVNLRKGINPTPLVAAAKMGHIDAVRILLQHGADFFGGAANTASLNPLTLAAKGGHTETVELLLAKLPSENPDVLNQTLFIAADCGHEALVTRLLDAGADIETRDTQRNMFSPTRRTPLIAAAERGYTQIVEVLLDRGAALEETDDTERTAIFAACKKGICETVGLLLDRGASVFATDRRGFSPLSASRANGKTHLVAQVFIQRGKQTEVDADSMDGEILLMAAIEGNQADVVDTLLERGVSPNACRKSQKQQFLFQPSPQTSAIITAASHGYTDIVEKLLEKGADVNVVDKRHQKTPLFIAAEKGRQQTARVLIRRGAYLEVKDKVYSASPLWIAAANGHRGIVEDLLDAGGRIDVQDGGGATALWIATVNGHKEVVKLLLEKGADRTNKKMNRTAEEVAVLKKFQDIVDLFTEHAAHTVAGSSLPTPKKDNIQPRE</sequence>
<dbReference type="EMBL" id="CDMZ01000623">
    <property type="protein sequence ID" value="CUC09342.1"/>
    <property type="molecule type" value="Genomic_DNA"/>
</dbReference>
<feature type="repeat" description="ANK" evidence="3">
    <location>
        <begin position="556"/>
        <end position="584"/>
    </location>
</feature>
<name>A0A0K6S6S8_9ALVE</name>
<dbReference type="AlphaFoldDB" id="A0A0K6S6S8"/>
<dbReference type="PRINTS" id="PR01415">
    <property type="entry name" value="ANKYRIN"/>
</dbReference>
<proteinExistence type="predicted"/>
<dbReference type="InterPro" id="IPR002110">
    <property type="entry name" value="Ankyrin_rpt"/>
</dbReference>
<organism evidence="5">
    <name type="scientific">Chromera velia CCMP2878</name>
    <dbReference type="NCBI Taxonomy" id="1169474"/>
    <lineage>
        <taxon>Eukaryota</taxon>
        <taxon>Sar</taxon>
        <taxon>Alveolata</taxon>
        <taxon>Colpodellida</taxon>
        <taxon>Chromeraceae</taxon>
        <taxon>Chromera</taxon>
    </lineage>
</organism>
<feature type="repeat" description="ANK" evidence="3">
    <location>
        <begin position="763"/>
        <end position="795"/>
    </location>
</feature>
<feature type="compositionally biased region" description="Gly residues" evidence="4">
    <location>
        <begin position="401"/>
        <end position="416"/>
    </location>
</feature>
<feature type="repeat" description="ANK" evidence="3">
    <location>
        <begin position="624"/>
        <end position="650"/>
    </location>
</feature>
<feature type="compositionally biased region" description="Basic and acidic residues" evidence="4">
    <location>
        <begin position="224"/>
        <end position="234"/>
    </location>
</feature>
<keyword evidence="2 3" id="KW-0040">ANK repeat</keyword>
<dbReference type="InterPro" id="IPR036770">
    <property type="entry name" value="Ankyrin_rpt-contain_sf"/>
</dbReference>
<dbReference type="PANTHER" id="PTHR24198">
    <property type="entry name" value="ANKYRIN REPEAT AND PROTEIN KINASE DOMAIN-CONTAINING PROTEIN"/>
    <property type="match status" value="1"/>
</dbReference>
<evidence type="ECO:0000256" key="3">
    <source>
        <dbReference type="PROSITE-ProRule" id="PRU00023"/>
    </source>
</evidence>
<feature type="compositionally biased region" description="Low complexity" evidence="4">
    <location>
        <begin position="417"/>
        <end position="432"/>
    </location>
</feature>
<dbReference type="PROSITE" id="PS50297">
    <property type="entry name" value="ANK_REP_REGION"/>
    <property type="match status" value="9"/>
</dbReference>
<keyword evidence="1" id="KW-0677">Repeat</keyword>
<feature type="repeat" description="ANK" evidence="3">
    <location>
        <begin position="695"/>
        <end position="722"/>
    </location>
</feature>
<evidence type="ECO:0000256" key="2">
    <source>
        <dbReference type="ARBA" id="ARBA00023043"/>
    </source>
</evidence>
<evidence type="ECO:0000256" key="4">
    <source>
        <dbReference type="SAM" id="MobiDB-lite"/>
    </source>
</evidence>
<dbReference type="VEuPathDB" id="CryptoDB:Cvel_18692"/>
<accession>A0A0K6S6S8</accession>
<dbReference type="Gene3D" id="1.25.40.20">
    <property type="entry name" value="Ankyrin repeat-containing domain"/>
    <property type="match status" value="4"/>
</dbReference>
<dbReference type="Pfam" id="PF12796">
    <property type="entry name" value="Ank_2"/>
    <property type="match status" value="5"/>
</dbReference>
<feature type="region of interest" description="Disordered" evidence="4">
    <location>
        <begin position="1"/>
        <end position="70"/>
    </location>
</feature>
<dbReference type="SMART" id="SM00248">
    <property type="entry name" value="ANK"/>
    <property type="match status" value="16"/>
</dbReference>
<feature type="repeat" description="ANK" evidence="3">
    <location>
        <begin position="944"/>
        <end position="976"/>
    </location>
</feature>
<feature type="region of interest" description="Disordered" evidence="4">
    <location>
        <begin position="396"/>
        <end position="442"/>
    </location>
</feature>
<evidence type="ECO:0000313" key="5">
    <source>
        <dbReference type="EMBL" id="CUC09342.1"/>
    </source>
</evidence>
<dbReference type="Pfam" id="PF00023">
    <property type="entry name" value="Ank"/>
    <property type="match status" value="1"/>
</dbReference>
<feature type="repeat" description="ANK" evidence="3">
    <location>
        <begin position="910"/>
        <end position="942"/>
    </location>
</feature>
<feature type="repeat" description="ANK" evidence="3">
    <location>
        <begin position="591"/>
        <end position="623"/>
    </location>
</feature>
<feature type="region of interest" description="Disordered" evidence="4">
    <location>
        <begin position="180"/>
        <end position="243"/>
    </location>
</feature>
<dbReference type="SUPFAM" id="SSF48403">
    <property type="entry name" value="Ankyrin repeat"/>
    <property type="match status" value="3"/>
</dbReference>
<feature type="repeat" description="ANK" evidence="3">
    <location>
        <begin position="511"/>
        <end position="543"/>
    </location>
</feature>
<feature type="repeat" description="ANK" evidence="3">
    <location>
        <begin position="730"/>
        <end position="762"/>
    </location>
</feature>
<feature type="compositionally biased region" description="Low complexity" evidence="4">
    <location>
        <begin position="508"/>
        <end position="517"/>
    </location>
</feature>
<feature type="region of interest" description="Disordered" evidence="4">
    <location>
        <begin position="533"/>
        <end position="556"/>
    </location>
</feature>
<feature type="repeat" description="ANK" evidence="3">
    <location>
        <begin position="876"/>
        <end position="908"/>
    </location>
</feature>
<feature type="repeat" description="ANK" evidence="3">
    <location>
        <begin position="832"/>
        <end position="864"/>
    </location>
</feature>